<feature type="compositionally biased region" description="Basic and acidic residues" evidence="1">
    <location>
        <begin position="25"/>
        <end position="37"/>
    </location>
</feature>
<dbReference type="AlphaFoldDB" id="A0A914V7D6"/>
<dbReference type="WBParaSite" id="PSAMB.scaffold15size126113.g367.t1">
    <property type="protein sequence ID" value="PSAMB.scaffold15size126113.g367.t1"/>
    <property type="gene ID" value="PSAMB.scaffold15size126113.g367"/>
</dbReference>
<feature type="compositionally biased region" description="Low complexity" evidence="1">
    <location>
        <begin position="60"/>
        <end position="77"/>
    </location>
</feature>
<evidence type="ECO:0000313" key="2">
    <source>
        <dbReference type="Proteomes" id="UP000887566"/>
    </source>
</evidence>
<feature type="region of interest" description="Disordered" evidence="1">
    <location>
        <begin position="53"/>
        <end position="128"/>
    </location>
</feature>
<feature type="region of interest" description="Disordered" evidence="1">
    <location>
        <begin position="1"/>
        <end position="40"/>
    </location>
</feature>
<proteinExistence type="predicted"/>
<sequence length="153" mass="17068">MTVAVDEKNNQRRRRPDRRNNSTGRRPEWSPDLSERRRQVRSRRFVAAALDFAPLRRTTAPSANSSRRPRARQGACRRSPHFATPTQRPFCPDAVAPHCEPPRIPPTNEHLSSDLGRPPDRIARPHASSLPIGSYAARRSPLTAGISLNGGAL</sequence>
<dbReference type="Proteomes" id="UP000887566">
    <property type="component" value="Unplaced"/>
</dbReference>
<keyword evidence="2" id="KW-1185">Reference proteome</keyword>
<evidence type="ECO:0000256" key="1">
    <source>
        <dbReference type="SAM" id="MobiDB-lite"/>
    </source>
</evidence>
<organism evidence="2 3">
    <name type="scientific">Plectus sambesii</name>
    <dbReference type="NCBI Taxonomy" id="2011161"/>
    <lineage>
        <taxon>Eukaryota</taxon>
        <taxon>Metazoa</taxon>
        <taxon>Ecdysozoa</taxon>
        <taxon>Nematoda</taxon>
        <taxon>Chromadorea</taxon>
        <taxon>Plectida</taxon>
        <taxon>Plectina</taxon>
        <taxon>Plectoidea</taxon>
        <taxon>Plectidae</taxon>
        <taxon>Plectus</taxon>
    </lineage>
</organism>
<accession>A0A914V7D6</accession>
<protein>
    <submittedName>
        <fullName evidence="3">Uncharacterized protein</fullName>
    </submittedName>
</protein>
<name>A0A914V7D6_9BILA</name>
<reference evidence="3" key="1">
    <citation type="submission" date="2022-11" db="UniProtKB">
        <authorList>
            <consortium name="WormBaseParasite"/>
        </authorList>
    </citation>
    <scope>IDENTIFICATION</scope>
</reference>
<evidence type="ECO:0000313" key="3">
    <source>
        <dbReference type="WBParaSite" id="PSAMB.scaffold15size126113.g367.t1"/>
    </source>
</evidence>
<feature type="compositionally biased region" description="Basic and acidic residues" evidence="1">
    <location>
        <begin position="1"/>
        <end position="10"/>
    </location>
</feature>